<feature type="region of interest" description="Disordered" evidence="13">
    <location>
        <begin position="899"/>
        <end position="959"/>
    </location>
</feature>
<comment type="similarity">
    <text evidence="4 11">Belongs to the OST1 family.</text>
</comment>
<sequence>MKPFAITTALFSFISVALAGATTDSKTSKVILPVDFKPPQVFKNANLVHVISLEKTYVKEQINVLVENVAKEPQTEYYVPFTAEQLPRIGGFEVKDRKDANAGPFAAEAVEYDPLSDVQYYRIRLPTPLKPGAQQTLGITYYYLKAYTPLPAAVSQDDDQYLSFNFSVYAPSAYITKKQKTELKAASADVPDYTKLPGSGEVKEFPVKQGTKLIYGPFDEKPAGAVSPANVRFQFTKPVIHVKELDRLIEVSHWGGNIAFEEHYEMYHGGANLSDNFDRIKYSQHSLYRQHGVAGVRPSHYLDQLRIPLPGGSVDAYYTDVIGNVTTSTWRTDNRDALLVLKPRYPLFGGWRYPFTIGWNSDASNFLRKTATGSFVLRIPFIEGPKQPEGVEYEHINVNVLLPEGAESVKFHTNIPESSIVSTSVDLTRTYLDTVGRTAVSIKARNLVDEFRDRQLIISYDAPLSSALRKPLVIFASAMVVFVTTWALGQVQVPTRTWYYAKCVWRDCVSQLSLRWVGETGSEWPPWLRALSLSEPGSDSMATTSLTVAEQTLKQPPGCVSAVNPSLGPSTTITKRLHLLGDTQAIITITTITIITHALPEQATPVSLDGPTATAHETVALLSMSAIDRLKAQMLNCSYLILRQVFNMNRALSIRSNKPKGSSGAGAGAKRPGFSFNSLRGQVQPELSRKLFRLIKSENNLITAHETAGRERVSIATQLSEWGEHTGDESISDISDKVGVILSEMGEQEDAYAHALDDSRAELKAIRNTEKSVQPSREKKDKIADEIQKLKLKEPGSTRLPVLEQELVRAEAENLVAEAQLTNTTRQKLKEAYVAEFAATIERAEKQIMLAKHGRRLLELLDDSPVVPGDTRVPYQHSSLARQILNDAEDDLREWRPEAEGFSTPVQNQSPTLEGKGKEPLASEDNLSPVQSEAATVESGTSPLEQRGTKSSVYAEVAG</sequence>
<gene>
    <name evidence="14" type="ORF">FDENT_3711</name>
</gene>
<evidence type="ECO:0000256" key="13">
    <source>
        <dbReference type="SAM" id="MobiDB-lite"/>
    </source>
</evidence>
<dbReference type="Pfam" id="PF04597">
    <property type="entry name" value="Ribophorin_I"/>
    <property type="match status" value="1"/>
</dbReference>
<feature type="compositionally biased region" description="Polar residues" evidence="13">
    <location>
        <begin position="925"/>
        <end position="952"/>
    </location>
</feature>
<comment type="subcellular location">
    <subcellularLocation>
        <location evidence="2 11">Endoplasmic reticulum membrane</location>
        <topology evidence="2 11">Single-pass type I membrane protein</topology>
    </subcellularLocation>
</comment>
<dbReference type="UniPathway" id="UPA00378"/>
<dbReference type="PANTHER" id="PTHR21049:SF0">
    <property type="entry name" value="DOLICHYL-DIPHOSPHOOLIGOSACCHARIDE--PROTEIN GLYCOSYLTRANSFERASE SUBUNIT 1"/>
    <property type="match status" value="1"/>
</dbReference>
<dbReference type="InterPro" id="IPR028245">
    <property type="entry name" value="PIL1/LSP1"/>
</dbReference>
<dbReference type="InterPro" id="IPR027267">
    <property type="entry name" value="AH/BAR_dom_sf"/>
</dbReference>
<dbReference type="EMBL" id="JAAOAK010000084">
    <property type="protein sequence ID" value="KAF5690825.1"/>
    <property type="molecule type" value="Genomic_DNA"/>
</dbReference>
<dbReference type="GO" id="GO:0018279">
    <property type="term" value="P:protein N-linked glycosylation via asparagine"/>
    <property type="evidence" value="ECO:0007669"/>
    <property type="project" value="TreeGrafter"/>
</dbReference>
<comment type="function">
    <text evidence="1 11">Subunit of the oligosaccharyl transferase (OST) complex that catalyzes the initial transfer of a defined glycan (Glc(3)Man(9)GlcNAc(2) in eukaryotes) from the lipid carrier dolichol-pyrophosphate to an asparagine residue within an Asn-X-Ser/Thr consensus motif in nascent polypeptide chains, the first step in protein N-glycosylation. N-glycosylation occurs cotranslationally and the complex associates with the Sec61 complex at the channel-forming translocon complex that mediates protein translocation across the endoplasmic reticulum (ER). All subunits are required for a maximal enzyme activity.</text>
</comment>
<keyword evidence="9" id="KW-1133">Transmembrane helix</keyword>
<keyword evidence="7 11" id="KW-0732">Signal</keyword>
<feature type="chain" id="PRO_5036516187" description="Dolichyl-diphosphooligosaccharide--protein glycosyltransferase subunit 1" evidence="11">
    <location>
        <begin position="20"/>
        <end position="959"/>
    </location>
</feature>
<name>A0A8H5UMZ8_9HYPO</name>
<dbReference type="FunFam" id="1.20.1270.60:FF:000005">
    <property type="entry name" value="Sphingolipid long chain base-responsive pil1"/>
    <property type="match status" value="1"/>
</dbReference>
<protein>
    <recommendedName>
        <fullName evidence="11">Dolichyl-diphosphooligosaccharide--protein glycosyltransferase subunit 1</fullName>
    </recommendedName>
</protein>
<evidence type="ECO:0000256" key="4">
    <source>
        <dbReference type="ARBA" id="ARBA00008905"/>
    </source>
</evidence>
<evidence type="ECO:0000256" key="3">
    <source>
        <dbReference type="ARBA" id="ARBA00004922"/>
    </source>
</evidence>
<evidence type="ECO:0000256" key="9">
    <source>
        <dbReference type="ARBA" id="ARBA00022989"/>
    </source>
</evidence>
<dbReference type="Proteomes" id="UP000562682">
    <property type="component" value="Unassembled WGS sequence"/>
</dbReference>
<evidence type="ECO:0000256" key="12">
    <source>
        <dbReference type="SAM" id="Coils"/>
    </source>
</evidence>
<keyword evidence="6" id="KW-0812">Transmembrane</keyword>
<dbReference type="Pfam" id="PF13805">
    <property type="entry name" value="Pil1"/>
    <property type="match status" value="1"/>
</dbReference>
<keyword evidence="12" id="KW-0175">Coiled coil</keyword>
<comment type="pathway">
    <text evidence="3 11">Protein modification; protein glycosylation.</text>
</comment>
<evidence type="ECO:0000313" key="15">
    <source>
        <dbReference type="Proteomes" id="UP000562682"/>
    </source>
</evidence>
<evidence type="ECO:0000256" key="2">
    <source>
        <dbReference type="ARBA" id="ARBA00004115"/>
    </source>
</evidence>
<evidence type="ECO:0000256" key="6">
    <source>
        <dbReference type="ARBA" id="ARBA00022692"/>
    </source>
</evidence>
<keyword evidence="5" id="KW-0597">Phosphoprotein</keyword>
<dbReference type="Gene3D" id="1.20.1270.60">
    <property type="entry name" value="Arfaptin homology (AH) domain/BAR domain"/>
    <property type="match status" value="1"/>
</dbReference>
<dbReference type="PANTHER" id="PTHR21049">
    <property type="entry name" value="RIBOPHORIN I"/>
    <property type="match status" value="1"/>
</dbReference>
<evidence type="ECO:0000256" key="10">
    <source>
        <dbReference type="ARBA" id="ARBA00023136"/>
    </source>
</evidence>
<keyword evidence="8 11" id="KW-0256">Endoplasmic reticulum</keyword>
<evidence type="ECO:0000256" key="8">
    <source>
        <dbReference type="ARBA" id="ARBA00022824"/>
    </source>
</evidence>
<dbReference type="AlphaFoldDB" id="A0A8H5UMZ8"/>
<evidence type="ECO:0000313" key="14">
    <source>
        <dbReference type="EMBL" id="KAF5690825.1"/>
    </source>
</evidence>
<feature type="region of interest" description="Disordered" evidence="13">
    <location>
        <begin position="656"/>
        <end position="676"/>
    </location>
</feature>
<reference evidence="14 15" key="1">
    <citation type="submission" date="2020-05" db="EMBL/GenBank/DDBJ databases">
        <title>Identification and distribution of gene clusters putatively required for synthesis of sphingolipid metabolism inhibitors in phylogenetically diverse species of the filamentous fungus Fusarium.</title>
        <authorList>
            <person name="Kim H.-S."/>
            <person name="Busman M."/>
            <person name="Brown D.W."/>
            <person name="Divon H."/>
            <person name="Uhlig S."/>
            <person name="Proctor R.H."/>
        </authorList>
    </citation>
    <scope>NUCLEOTIDE SEQUENCE [LARGE SCALE GENOMIC DNA]</scope>
    <source>
        <strain evidence="14 15">NRRL 25311</strain>
    </source>
</reference>
<dbReference type="GO" id="GO:0008250">
    <property type="term" value="C:oligosaccharyltransferase complex"/>
    <property type="evidence" value="ECO:0007669"/>
    <property type="project" value="UniProtKB-UniRule"/>
</dbReference>
<feature type="signal peptide" evidence="11">
    <location>
        <begin position="1"/>
        <end position="19"/>
    </location>
</feature>
<accession>A0A8H5UMZ8</accession>
<evidence type="ECO:0000256" key="11">
    <source>
        <dbReference type="RuleBase" id="RU361143"/>
    </source>
</evidence>
<organism evidence="14 15">
    <name type="scientific">Fusarium denticulatum</name>
    <dbReference type="NCBI Taxonomy" id="48507"/>
    <lineage>
        <taxon>Eukaryota</taxon>
        <taxon>Fungi</taxon>
        <taxon>Dikarya</taxon>
        <taxon>Ascomycota</taxon>
        <taxon>Pezizomycotina</taxon>
        <taxon>Sordariomycetes</taxon>
        <taxon>Hypocreomycetidae</taxon>
        <taxon>Hypocreales</taxon>
        <taxon>Nectriaceae</taxon>
        <taxon>Fusarium</taxon>
        <taxon>Fusarium fujikuroi species complex</taxon>
    </lineage>
</organism>
<feature type="coiled-coil region" evidence="12">
    <location>
        <begin position="800"/>
        <end position="827"/>
    </location>
</feature>
<evidence type="ECO:0000256" key="5">
    <source>
        <dbReference type="ARBA" id="ARBA00022553"/>
    </source>
</evidence>
<comment type="caution">
    <text evidence="14">The sequence shown here is derived from an EMBL/GenBank/DDBJ whole genome shotgun (WGS) entry which is preliminary data.</text>
</comment>
<keyword evidence="15" id="KW-1185">Reference proteome</keyword>
<proteinExistence type="inferred from homology"/>
<comment type="subunit">
    <text evidence="11">Component of the oligosaccharyltransferase (OST) complex.</text>
</comment>
<keyword evidence="14" id="KW-0808">Transferase</keyword>
<dbReference type="GO" id="GO:0016740">
    <property type="term" value="F:transferase activity"/>
    <property type="evidence" value="ECO:0007669"/>
    <property type="project" value="UniProtKB-KW"/>
</dbReference>
<evidence type="ECO:0000256" key="7">
    <source>
        <dbReference type="ARBA" id="ARBA00022729"/>
    </source>
</evidence>
<dbReference type="InterPro" id="IPR007676">
    <property type="entry name" value="Ribophorin_I"/>
</dbReference>
<evidence type="ECO:0000256" key="1">
    <source>
        <dbReference type="ARBA" id="ARBA00002791"/>
    </source>
</evidence>
<keyword evidence="10" id="KW-0472">Membrane</keyword>